<feature type="transmembrane region" description="Helical" evidence="1">
    <location>
        <begin position="205"/>
        <end position="224"/>
    </location>
</feature>
<dbReference type="EMBL" id="LLXI01000621">
    <property type="protein sequence ID" value="PKY48252.1"/>
    <property type="molecule type" value="Genomic_DNA"/>
</dbReference>
<organism evidence="2 3">
    <name type="scientific">Rhizophagus irregularis</name>
    <dbReference type="NCBI Taxonomy" id="588596"/>
    <lineage>
        <taxon>Eukaryota</taxon>
        <taxon>Fungi</taxon>
        <taxon>Fungi incertae sedis</taxon>
        <taxon>Mucoromycota</taxon>
        <taxon>Glomeromycotina</taxon>
        <taxon>Glomeromycetes</taxon>
        <taxon>Glomerales</taxon>
        <taxon>Glomeraceae</taxon>
        <taxon>Rhizophagus</taxon>
    </lineage>
</organism>
<evidence type="ECO:0000313" key="3">
    <source>
        <dbReference type="Proteomes" id="UP000234323"/>
    </source>
</evidence>
<evidence type="ECO:0000256" key="1">
    <source>
        <dbReference type="SAM" id="Phobius"/>
    </source>
</evidence>
<keyword evidence="1" id="KW-1133">Transmembrane helix</keyword>
<feature type="transmembrane region" description="Helical" evidence="1">
    <location>
        <begin position="177"/>
        <end position="198"/>
    </location>
</feature>
<protein>
    <submittedName>
        <fullName evidence="2">Uncharacterized protein</fullName>
    </submittedName>
</protein>
<keyword evidence="3" id="KW-1185">Reference proteome</keyword>
<dbReference type="Proteomes" id="UP000234323">
    <property type="component" value="Unassembled WGS sequence"/>
</dbReference>
<reference evidence="2 3" key="1">
    <citation type="submission" date="2015-10" db="EMBL/GenBank/DDBJ databases">
        <title>Genome analyses suggest a sexual origin of heterokaryosis in a supposedly ancient asexual fungus.</title>
        <authorList>
            <person name="Ropars J."/>
            <person name="Sedzielewska K."/>
            <person name="Noel J."/>
            <person name="Charron P."/>
            <person name="Farinelli L."/>
            <person name="Marton T."/>
            <person name="Kruger M."/>
            <person name="Pelin A."/>
            <person name="Brachmann A."/>
            <person name="Corradi N."/>
        </authorList>
    </citation>
    <scope>NUCLEOTIDE SEQUENCE [LARGE SCALE GENOMIC DNA]</scope>
    <source>
        <strain evidence="2 3">A4</strain>
    </source>
</reference>
<proteinExistence type="predicted"/>
<gene>
    <name evidence="2" type="ORF">RhiirA4_422022</name>
</gene>
<keyword evidence="1" id="KW-0812">Transmembrane</keyword>
<dbReference type="AlphaFoldDB" id="A0A2I1GNN4"/>
<keyword evidence="1" id="KW-0472">Membrane</keyword>
<sequence length="236" mass="27014">MRRKTCYREALEKYQTARSYDHPDVASDLANINLRIDTYFINANNIKEPVPNVIYQSPVQNLNVTAVTCGIDYKGKELAFIVPIEENRIVPLNRYQKDQKTKEKRILLAYKIGLINNNTTNITAIGESPEGIMNDLQALISHGGLTLVSNLKHTKNLDNSYGFVRKRGIFRNNRTQIILFAVYLIVVFLLISVVYCLNRQAKIDVILKFILALVTFVFYTIHTYEDAKDVERLALA</sequence>
<feature type="non-terminal residue" evidence="2">
    <location>
        <position position="236"/>
    </location>
</feature>
<dbReference type="VEuPathDB" id="FungiDB:RhiirA1_421075"/>
<accession>A0A2I1GNN4</accession>
<evidence type="ECO:0000313" key="2">
    <source>
        <dbReference type="EMBL" id="PKY48252.1"/>
    </source>
</evidence>
<name>A0A2I1GNN4_9GLOM</name>
<comment type="caution">
    <text evidence="2">The sequence shown here is derived from an EMBL/GenBank/DDBJ whole genome shotgun (WGS) entry which is preliminary data.</text>
</comment>